<name>A0A165Q598_EXIGL</name>
<protein>
    <recommendedName>
        <fullName evidence="6">DUF4190 domain-containing protein</fullName>
    </recommendedName>
</protein>
<sequence>MRSTATTTVLVLLASAHNAAAIRRSGIRVGGGRIGFIIGMVILGLVILGLLSWCCIACCIGASSRRRRGTLPQFYPRRTAGPGMSTTGGAPITSTTGMNTTAPPGTYAAPQGPPPAATGAPAFPQPVHQHGANVV</sequence>
<feature type="transmembrane region" description="Helical" evidence="2">
    <location>
        <begin position="37"/>
        <end position="62"/>
    </location>
</feature>
<feature type="signal peptide" evidence="3">
    <location>
        <begin position="1"/>
        <end position="21"/>
    </location>
</feature>
<feature type="chain" id="PRO_5007864784" description="DUF4190 domain-containing protein" evidence="3">
    <location>
        <begin position="22"/>
        <end position="135"/>
    </location>
</feature>
<feature type="compositionally biased region" description="Low complexity" evidence="1">
    <location>
        <begin position="100"/>
        <end position="110"/>
    </location>
</feature>
<organism evidence="4 5">
    <name type="scientific">Exidia glandulosa HHB12029</name>
    <dbReference type="NCBI Taxonomy" id="1314781"/>
    <lineage>
        <taxon>Eukaryota</taxon>
        <taxon>Fungi</taxon>
        <taxon>Dikarya</taxon>
        <taxon>Basidiomycota</taxon>
        <taxon>Agaricomycotina</taxon>
        <taxon>Agaricomycetes</taxon>
        <taxon>Auriculariales</taxon>
        <taxon>Exidiaceae</taxon>
        <taxon>Exidia</taxon>
    </lineage>
</organism>
<keyword evidence="2" id="KW-0472">Membrane</keyword>
<keyword evidence="2" id="KW-0812">Transmembrane</keyword>
<dbReference type="AlphaFoldDB" id="A0A165Q598"/>
<accession>A0A165Q598</accession>
<keyword evidence="5" id="KW-1185">Reference proteome</keyword>
<evidence type="ECO:0008006" key="6">
    <source>
        <dbReference type="Google" id="ProtNLM"/>
    </source>
</evidence>
<evidence type="ECO:0000256" key="2">
    <source>
        <dbReference type="SAM" id="Phobius"/>
    </source>
</evidence>
<evidence type="ECO:0000256" key="3">
    <source>
        <dbReference type="SAM" id="SignalP"/>
    </source>
</evidence>
<reference evidence="4 5" key="1">
    <citation type="journal article" date="2016" name="Mol. Biol. Evol.">
        <title>Comparative Genomics of Early-Diverging Mushroom-Forming Fungi Provides Insights into the Origins of Lignocellulose Decay Capabilities.</title>
        <authorList>
            <person name="Nagy L.G."/>
            <person name="Riley R."/>
            <person name="Tritt A."/>
            <person name="Adam C."/>
            <person name="Daum C."/>
            <person name="Floudas D."/>
            <person name="Sun H."/>
            <person name="Yadav J.S."/>
            <person name="Pangilinan J."/>
            <person name="Larsson K.H."/>
            <person name="Matsuura K."/>
            <person name="Barry K."/>
            <person name="Labutti K."/>
            <person name="Kuo R."/>
            <person name="Ohm R.A."/>
            <person name="Bhattacharya S.S."/>
            <person name="Shirouzu T."/>
            <person name="Yoshinaga Y."/>
            <person name="Martin F.M."/>
            <person name="Grigoriev I.V."/>
            <person name="Hibbett D.S."/>
        </authorList>
    </citation>
    <scope>NUCLEOTIDE SEQUENCE [LARGE SCALE GENOMIC DNA]</scope>
    <source>
        <strain evidence="4 5">HHB12029</strain>
    </source>
</reference>
<feature type="compositionally biased region" description="Polar residues" evidence="1">
    <location>
        <begin position="84"/>
        <end position="99"/>
    </location>
</feature>
<evidence type="ECO:0000256" key="1">
    <source>
        <dbReference type="SAM" id="MobiDB-lite"/>
    </source>
</evidence>
<keyword evidence="2" id="KW-1133">Transmembrane helix</keyword>
<evidence type="ECO:0000313" key="4">
    <source>
        <dbReference type="EMBL" id="KZW03103.1"/>
    </source>
</evidence>
<feature type="region of interest" description="Disordered" evidence="1">
    <location>
        <begin position="73"/>
        <end position="124"/>
    </location>
</feature>
<dbReference type="Proteomes" id="UP000077266">
    <property type="component" value="Unassembled WGS sequence"/>
</dbReference>
<dbReference type="EMBL" id="KV425885">
    <property type="protein sequence ID" value="KZW03103.1"/>
    <property type="molecule type" value="Genomic_DNA"/>
</dbReference>
<dbReference type="InParanoid" id="A0A165Q598"/>
<evidence type="ECO:0000313" key="5">
    <source>
        <dbReference type="Proteomes" id="UP000077266"/>
    </source>
</evidence>
<proteinExistence type="predicted"/>
<gene>
    <name evidence="4" type="ORF">EXIGLDRAFT_828849</name>
</gene>
<keyword evidence="3" id="KW-0732">Signal</keyword>